<feature type="transmembrane region" description="Helical" evidence="1">
    <location>
        <begin position="16"/>
        <end position="35"/>
    </location>
</feature>
<keyword evidence="1" id="KW-1133">Transmembrane helix</keyword>
<name>A0A0F9R9N7_9ZZZZ</name>
<gene>
    <name evidence="2" type="ORF">LCGC14_0604620</name>
</gene>
<sequence>MIQHIQYINALYDRAYIQHFCGFSLGVILIFQFYWDIVIENNNKNNNTNNLIELEK</sequence>
<dbReference type="AlphaFoldDB" id="A0A0F9R9N7"/>
<comment type="caution">
    <text evidence="2">The sequence shown here is derived from an EMBL/GenBank/DDBJ whole genome shotgun (WGS) entry which is preliminary data.</text>
</comment>
<proteinExistence type="predicted"/>
<protein>
    <submittedName>
        <fullName evidence="2">Uncharacterized protein</fullName>
    </submittedName>
</protein>
<reference evidence="2" key="1">
    <citation type="journal article" date="2015" name="Nature">
        <title>Complex archaea that bridge the gap between prokaryotes and eukaryotes.</title>
        <authorList>
            <person name="Spang A."/>
            <person name="Saw J.H."/>
            <person name="Jorgensen S.L."/>
            <person name="Zaremba-Niedzwiedzka K."/>
            <person name="Martijn J."/>
            <person name="Lind A.E."/>
            <person name="van Eijk R."/>
            <person name="Schleper C."/>
            <person name="Guy L."/>
            <person name="Ettema T.J."/>
        </authorList>
    </citation>
    <scope>NUCLEOTIDE SEQUENCE</scope>
</reference>
<keyword evidence="1" id="KW-0812">Transmembrane</keyword>
<dbReference type="EMBL" id="LAZR01000982">
    <property type="protein sequence ID" value="KKN53225.1"/>
    <property type="molecule type" value="Genomic_DNA"/>
</dbReference>
<evidence type="ECO:0000313" key="2">
    <source>
        <dbReference type="EMBL" id="KKN53225.1"/>
    </source>
</evidence>
<evidence type="ECO:0000256" key="1">
    <source>
        <dbReference type="SAM" id="Phobius"/>
    </source>
</evidence>
<accession>A0A0F9R9N7</accession>
<keyword evidence="1" id="KW-0472">Membrane</keyword>
<organism evidence="2">
    <name type="scientific">marine sediment metagenome</name>
    <dbReference type="NCBI Taxonomy" id="412755"/>
    <lineage>
        <taxon>unclassified sequences</taxon>
        <taxon>metagenomes</taxon>
        <taxon>ecological metagenomes</taxon>
    </lineage>
</organism>